<keyword evidence="4" id="KW-1185">Reference proteome</keyword>
<dbReference type="AlphaFoldDB" id="A0A1M5AK33"/>
<organism evidence="3 4">
    <name type="scientific">Ruegeria intermedia</name>
    <dbReference type="NCBI Taxonomy" id="996115"/>
    <lineage>
        <taxon>Bacteria</taxon>
        <taxon>Pseudomonadati</taxon>
        <taxon>Pseudomonadota</taxon>
        <taxon>Alphaproteobacteria</taxon>
        <taxon>Rhodobacterales</taxon>
        <taxon>Roseobacteraceae</taxon>
        <taxon>Ruegeria</taxon>
    </lineage>
</organism>
<feature type="domain" description="Hedgehog/Intein (Hint)" evidence="2">
    <location>
        <begin position="33"/>
        <end position="164"/>
    </location>
</feature>
<evidence type="ECO:0000256" key="1">
    <source>
        <dbReference type="SAM" id="MobiDB-lite"/>
    </source>
</evidence>
<feature type="compositionally biased region" description="Low complexity" evidence="1">
    <location>
        <begin position="246"/>
        <end position="258"/>
    </location>
</feature>
<dbReference type="InterPro" id="IPR036844">
    <property type="entry name" value="Hint_dom_sf"/>
</dbReference>
<proteinExistence type="predicted"/>
<name>A0A1M5AK33_9RHOB</name>
<evidence type="ECO:0000313" key="4">
    <source>
        <dbReference type="Proteomes" id="UP000325134"/>
    </source>
</evidence>
<reference evidence="3 4" key="1">
    <citation type="submission" date="2016-11" db="EMBL/GenBank/DDBJ databases">
        <authorList>
            <person name="Varghese N."/>
            <person name="Submissions S."/>
        </authorList>
    </citation>
    <scope>NUCLEOTIDE SEQUENCE [LARGE SCALE GENOMIC DNA]</scope>
    <source>
        <strain evidence="3 4">DSM 29341</strain>
    </source>
</reference>
<dbReference type="InterPro" id="IPR028992">
    <property type="entry name" value="Hedgehog/Intein_dom"/>
</dbReference>
<dbReference type="Proteomes" id="UP000325134">
    <property type="component" value="Unassembled WGS sequence"/>
</dbReference>
<dbReference type="SUPFAM" id="SSF51294">
    <property type="entry name" value="Hedgehog/intein (Hint) domain"/>
    <property type="match status" value="1"/>
</dbReference>
<gene>
    <name evidence="3" type="ORF">SAMN05444279_12651</name>
</gene>
<sequence>MFEVVSVSADEMSFEKGVATTTRKAVSVRRGGLVHGTRVLTSGGWVPVEALTPGDPVRTADNGFQPVRRVSQDLISVPADETRPEFLPVRVPAGAAYNKRPVWLMPEQGIAVAASWLDARPADSAIVAARLLSGSFAFGSAMPATRFPVTTLFFDQDEIICIEGGLKAYFPACRIAGRGRVTGQSGYPVLDAESGAALVASVAAARDLSALACPVSARAVAIPRVPVVPARPVRGERRPGRPGRPRQPALLLRADWQN</sequence>
<dbReference type="Pfam" id="PF13403">
    <property type="entry name" value="Hint_2"/>
    <property type="match status" value="1"/>
</dbReference>
<accession>A0A1M5AK33</accession>
<evidence type="ECO:0000259" key="2">
    <source>
        <dbReference type="Pfam" id="PF13403"/>
    </source>
</evidence>
<feature type="region of interest" description="Disordered" evidence="1">
    <location>
        <begin position="233"/>
        <end position="258"/>
    </location>
</feature>
<dbReference type="EMBL" id="FQVK01000026">
    <property type="protein sequence ID" value="SHF30621.1"/>
    <property type="molecule type" value="Genomic_DNA"/>
</dbReference>
<protein>
    <submittedName>
        <fullName evidence="3">Hint domain-containing protein</fullName>
    </submittedName>
</protein>
<evidence type="ECO:0000313" key="3">
    <source>
        <dbReference type="EMBL" id="SHF30621.1"/>
    </source>
</evidence>